<dbReference type="InterPro" id="IPR036964">
    <property type="entry name" value="RASGEF_cat_dom_sf"/>
</dbReference>
<dbReference type="PANTHER" id="PTHR23113">
    <property type="entry name" value="GUANINE NUCLEOTIDE EXCHANGE FACTOR"/>
    <property type="match status" value="1"/>
</dbReference>
<evidence type="ECO:0000256" key="2">
    <source>
        <dbReference type="PROSITE-ProRule" id="PRU00168"/>
    </source>
</evidence>
<keyword evidence="1 2" id="KW-0344">Guanine-nucleotide releasing factor</keyword>
<dbReference type="PROSITE" id="PS50009">
    <property type="entry name" value="RASGEF_CAT"/>
    <property type="match status" value="1"/>
</dbReference>
<dbReference type="AlphaFoldDB" id="A0A6B2L000"/>
<dbReference type="CDD" id="cd00155">
    <property type="entry name" value="RasGEF"/>
    <property type="match status" value="1"/>
</dbReference>
<name>A0A6B2L000_9EUKA</name>
<dbReference type="SUPFAM" id="SSF48366">
    <property type="entry name" value="Ras GEF"/>
    <property type="match status" value="1"/>
</dbReference>
<dbReference type="Pfam" id="PF00617">
    <property type="entry name" value="RasGEF"/>
    <property type="match status" value="1"/>
</dbReference>
<dbReference type="InterPro" id="IPR023578">
    <property type="entry name" value="Ras_GEF_dom_sf"/>
</dbReference>
<organism evidence="4">
    <name type="scientific">Arcella intermedia</name>
    <dbReference type="NCBI Taxonomy" id="1963864"/>
    <lineage>
        <taxon>Eukaryota</taxon>
        <taxon>Amoebozoa</taxon>
        <taxon>Tubulinea</taxon>
        <taxon>Elardia</taxon>
        <taxon>Arcellinida</taxon>
        <taxon>Sphaerothecina</taxon>
        <taxon>Arcellidae</taxon>
        <taxon>Arcella</taxon>
    </lineage>
</organism>
<dbReference type="EMBL" id="GIBP01001209">
    <property type="protein sequence ID" value="NDV30178.1"/>
    <property type="molecule type" value="Transcribed_RNA"/>
</dbReference>
<dbReference type="GO" id="GO:0007265">
    <property type="term" value="P:Ras protein signal transduction"/>
    <property type="evidence" value="ECO:0007669"/>
    <property type="project" value="TreeGrafter"/>
</dbReference>
<feature type="domain" description="Ras-GEF" evidence="3">
    <location>
        <begin position="386"/>
        <end position="627"/>
    </location>
</feature>
<evidence type="ECO:0000313" key="4">
    <source>
        <dbReference type="EMBL" id="NDV30178.1"/>
    </source>
</evidence>
<dbReference type="PANTHER" id="PTHR23113:SF366">
    <property type="entry name" value="RAS GUANINE NUCLEOTIDE EXCHANGE FACTOR R"/>
    <property type="match status" value="1"/>
</dbReference>
<evidence type="ECO:0000256" key="1">
    <source>
        <dbReference type="ARBA" id="ARBA00022658"/>
    </source>
</evidence>
<dbReference type="GO" id="GO:0005085">
    <property type="term" value="F:guanyl-nucleotide exchange factor activity"/>
    <property type="evidence" value="ECO:0007669"/>
    <property type="project" value="UniProtKB-KW"/>
</dbReference>
<dbReference type="GO" id="GO:0005886">
    <property type="term" value="C:plasma membrane"/>
    <property type="evidence" value="ECO:0007669"/>
    <property type="project" value="TreeGrafter"/>
</dbReference>
<dbReference type="SMART" id="SM00147">
    <property type="entry name" value="RasGEF"/>
    <property type="match status" value="1"/>
</dbReference>
<protein>
    <recommendedName>
        <fullName evidence="3">Ras-GEF domain-containing protein</fullName>
    </recommendedName>
</protein>
<dbReference type="Gene3D" id="1.10.840.10">
    <property type="entry name" value="Ras guanine-nucleotide exchange factors catalytic domain"/>
    <property type="match status" value="1"/>
</dbReference>
<dbReference type="InterPro" id="IPR001895">
    <property type="entry name" value="RASGEF_cat_dom"/>
</dbReference>
<proteinExistence type="predicted"/>
<dbReference type="InterPro" id="IPR008937">
    <property type="entry name" value="Ras-like_GEF"/>
</dbReference>
<reference evidence="4" key="1">
    <citation type="journal article" date="2020" name="J. Eukaryot. Microbiol.">
        <title>De novo Sequencing, Assembly and Annotation of the Transcriptome for the Free-Living Testate Amoeba Arcella intermedia.</title>
        <authorList>
            <person name="Ribeiro G.M."/>
            <person name="Porfirio-Sousa A.L."/>
            <person name="Maurer-Alcala X.X."/>
            <person name="Katz L.A."/>
            <person name="Lahr D.J.G."/>
        </authorList>
    </citation>
    <scope>NUCLEOTIDE SEQUENCE</scope>
</reference>
<accession>A0A6B2L000</accession>
<evidence type="ECO:0000259" key="3">
    <source>
        <dbReference type="PROSITE" id="PS50009"/>
    </source>
</evidence>
<sequence length="636" mass="73903">MQFSDTFKSYITDTHTFITTFGDLMNDASKEKLKMAEEIKTKYLKNIELINESLVAIMEIINRSLSETTPEPPLAKIMSRTYELLESFAVNETTRLDLNLESLKIGRLTQVLKINLLNSVNYKNDSFFFTSCQLLTFMSDFNNTNDFKQFYFDSLLRIYNILALLSSVIKLVQDITVDIETLYFLQLYSANDDTEESLLDSSPQTLKVHETAIYTWDEKIIESKKNEDKYSASTLDTLIFRLLPSYGVNDDRVLYTFLYITCSRKNTANKMIDLLFTIFNVPESSKFYESKNVIQQQVLSILLKLLRCNHFLQDSLKDQTIRNYLGSISSVIKEEKILAEQVQLIEMELERQERYNVPVRNWGTWPPSKIPIFGELDPSEIILLYEPELIAHQLSLIEFEIYVKIRPMELINQAWNSKKLQTQARNVVDLIKRVNAVSFWVSTSIVLQNKVNKRARLLSTFINIAKQLQTLRNYNTLMGIVAGLNTSTISRLKNTWALLRTKDLETYNELNTLMNPAKSFVKLRSTMSECSSLSVLPYIGMYLSDLTFIDEGNPSHVNDPENPQGEKLINFDKDFMIYRAIEDLLKHQKYNELAKIQKMDVLWTFLFELPVLNGEELFKLSLDREPRESEIRKPVN</sequence>